<dbReference type="Proteomes" id="UP000178349">
    <property type="component" value="Unassembled WGS sequence"/>
</dbReference>
<dbReference type="GO" id="GO:0022625">
    <property type="term" value="C:cytosolic large ribosomal subunit"/>
    <property type="evidence" value="ECO:0007669"/>
    <property type="project" value="TreeGrafter"/>
</dbReference>
<accession>A0A1F6NLI9</accession>
<dbReference type="AlphaFoldDB" id="A0A1F6NLI9"/>
<comment type="function">
    <text evidence="4">This protein is located at the 30S-50S ribosomal subunit interface and may play a role in the structure and function of the aminoacyl-tRNA binding site.</text>
</comment>
<keyword evidence="2" id="KW-0689">Ribosomal protein</keyword>
<dbReference type="Pfam" id="PF01245">
    <property type="entry name" value="Ribosomal_L19"/>
    <property type="match status" value="1"/>
</dbReference>
<protein>
    <recommendedName>
        <fullName evidence="4">50S ribosomal protein L19</fullName>
    </recommendedName>
</protein>
<evidence type="ECO:0000256" key="2">
    <source>
        <dbReference type="ARBA" id="ARBA00022980"/>
    </source>
</evidence>
<evidence type="ECO:0000313" key="5">
    <source>
        <dbReference type="EMBL" id="OGH84867.1"/>
    </source>
</evidence>
<dbReference type="InterPro" id="IPR008991">
    <property type="entry name" value="Translation_prot_SH3-like_sf"/>
</dbReference>
<evidence type="ECO:0000313" key="6">
    <source>
        <dbReference type="Proteomes" id="UP000178349"/>
    </source>
</evidence>
<evidence type="ECO:0000256" key="1">
    <source>
        <dbReference type="ARBA" id="ARBA00005781"/>
    </source>
</evidence>
<dbReference type="InterPro" id="IPR038657">
    <property type="entry name" value="Ribosomal_bL19_sf"/>
</dbReference>
<proteinExistence type="inferred from homology"/>
<evidence type="ECO:0000256" key="4">
    <source>
        <dbReference type="RuleBase" id="RU000559"/>
    </source>
</evidence>
<comment type="caution">
    <text evidence="5">The sequence shown here is derived from an EMBL/GenBank/DDBJ whole genome shotgun (WGS) entry which is preliminary data.</text>
</comment>
<dbReference type="EMBL" id="MFQW01000061">
    <property type="protein sequence ID" value="OGH84867.1"/>
    <property type="molecule type" value="Genomic_DNA"/>
</dbReference>
<gene>
    <name evidence="5" type="ORF">A2493_01255</name>
</gene>
<dbReference type="Gene3D" id="2.30.30.790">
    <property type="match status" value="1"/>
</dbReference>
<evidence type="ECO:0000256" key="3">
    <source>
        <dbReference type="ARBA" id="ARBA00023274"/>
    </source>
</evidence>
<dbReference type="PANTHER" id="PTHR15680:SF9">
    <property type="entry name" value="LARGE RIBOSOMAL SUBUNIT PROTEIN BL19M"/>
    <property type="match status" value="1"/>
</dbReference>
<dbReference type="PRINTS" id="PR00061">
    <property type="entry name" value="RIBOSOMALL19"/>
</dbReference>
<name>A0A1F6NLI9_9BACT</name>
<dbReference type="SUPFAM" id="SSF50104">
    <property type="entry name" value="Translation proteins SH3-like domain"/>
    <property type="match status" value="1"/>
</dbReference>
<dbReference type="InterPro" id="IPR001857">
    <property type="entry name" value="Ribosomal_bL19"/>
</dbReference>
<dbReference type="GO" id="GO:0006412">
    <property type="term" value="P:translation"/>
    <property type="evidence" value="ECO:0007669"/>
    <property type="project" value="InterPro"/>
</dbReference>
<reference evidence="5 6" key="1">
    <citation type="journal article" date="2016" name="Nat. Commun.">
        <title>Thousands of microbial genomes shed light on interconnected biogeochemical processes in an aquifer system.</title>
        <authorList>
            <person name="Anantharaman K."/>
            <person name="Brown C.T."/>
            <person name="Hug L.A."/>
            <person name="Sharon I."/>
            <person name="Castelle C.J."/>
            <person name="Probst A.J."/>
            <person name="Thomas B.C."/>
            <person name="Singh A."/>
            <person name="Wilkins M.J."/>
            <person name="Karaoz U."/>
            <person name="Brodie E.L."/>
            <person name="Williams K.H."/>
            <person name="Hubbard S.S."/>
            <person name="Banfield J.F."/>
        </authorList>
    </citation>
    <scope>NUCLEOTIDE SEQUENCE [LARGE SCALE GENOMIC DNA]</scope>
</reference>
<dbReference type="PANTHER" id="PTHR15680">
    <property type="entry name" value="RIBOSOMAL PROTEIN L19"/>
    <property type="match status" value="1"/>
</dbReference>
<keyword evidence="3 4" id="KW-0687">Ribonucleoprotein</keyword>
<dbReference type="GO" id="GO:0003735">
    <property type="term" value="F:structural constituent of ribosome"/>
    <property type="evidence" value="ECO:0007669"/>
    <property type="project" value="InterPro"/>
</dbReference>
<sequence>MSQEIKDIRAEVQSGMIVRVHQKVKETNAKGEEKERIQIFEGLVLAVKHGKEPGSTMTVRKVSGGIGVEKIYPVYSPVIDKIELVRKMKVTQSRPYYLRTYKKKLKEVKDDVKVEKTVAKKDVKDEAAK</sequence>
<organism evidence="5 6">
    <name type="scientific">Candidatus Magasanikbacteria bacterium RIFOXYC12_FULL_33_11</name>
    <dbReference type="NCBI Taxonomy" id="1798701"/>
    <lineage>
        <taxon>Bacteria</taxon>
        <taxon>Candidatus Magasanikiibacteriota</taxon>
    </lineage>
</organism>
<comment type="similarity">
    <text evidence="1 4">Belongs to the bacterial ribosomal protein bL19 family.</text>
</comment>